<dbReference type="Gene3D" id="3.40.50.150">
    <property type="entry name" value="Vaccinia Virus protein VP39"/>
    <property type="match status" value="1"/>
</dbReference>
<dbReference type="RefSeq" id="WP_345421720.1">
    <property type="nucleotide sequence ID" value="NZ_BAABHO010000050.1"/>
</dbReference>
<proteinExistence type="predicted"/>
<protein>
    <recommendedName>
        <fullName evidence="1">Methyltransferase domain-containing protein</fullName>
    </recommendedName>
</protein>
<keyword evidence="3" id="KW-1185">Reference proteome</keyword>
<feature type="domain" description="Methyltransferase" evidence="1">
    <location>
        <begin position="68"/>
        <end position="158"/>
    </location>
</feature>
<dbReference type="Proteomes" id="UP001500928">
    <property type="component" value="Unassembled WGS sequence"/>
</dbReference>
<dbReference type="InterPro" id="IPR041698">
    <property type="entry name" value="Methyltransf_25"/>
</dbReference>
<dbReference type="PANTHER" id="PTHR43464:SF23">
    <property type="entry name" value="JUVENILE HORMONE ACID O-METHYLTRANSFERASE"/>
    <property type="match status" value="1"/>
</dbReference>
<dbReference type="PANTHER" id="PTHR43464">
    <property type="entry name" value="METHYLTRANSFERASE"/>
    <property type="match status" value="1"/>
</dbReference>
<name>A0ABP9C609_9PSEU</name>
<comment type="caution">
    <text evidence="2">The sequence shown here is derived from an EMBL/GenBank/DDBJ whole genome shotgun (WGS) entry which is preliminary data.</text>
</comment>
<evidence type="ECO:0000259" key="1">
    <source>
        <dbReference type="Pfam" id="PF13649"/>
    </source>
</evidence>
<dbReference type="CDD" id="cd02440">
    <property type="entry name" value="AdoMet_MTases"/>
    <property type="match status" value="1"/>
</dbReference>
<dbReference type="InterPro" id="IPR029063">
    <property type="entry name" value="SAM-dependent_MTases_sf"/>
</dbReference>
<organism evidence="2 3">
    <name type="scientific">Actinomycetospora chlora</name>
    <dbReference type="NCBI Taxonomy" id="663608"/>
    <lineage>
        <taxon>Bacteria</taxon>
        <taxon>Bacillati</taxon>
        <taxon>Actinomycetota</taxon>
        <taxon>Actinomycetes</taxon>
        <taxon>Pseudonocardiales</taxon>
        <taxon>Pseudonocardiaceae</taxon>
        <taxon>Actinomycetospora</taxon>
    </lineage>
</organism>
<reference evidence="3" key="1">
    <citation type="journal article" date="2019" name="Int. J. Syst. Evol. Microbiol.">
        <title>The Global Catalogue of Microorganisms (GCM) 10K type strain sequencing project: providing services to taxonomists for standard genome sequencing and annotation.</title>
        <authorList>
            <consortium name="The Broad Institute Genomics Platform"/>
            <consortium name="The Broad Institute Genome Sequencing Center for Infectious Disease"/>
            <person name="Wu L."/>
            <person name="Ma J."/>
        </authorList>
    </citation>
    <scope>NUCLEOTIDE SEQUENCE [LARGE SCALE GENOMIC DNA]</scope>
    <source>
        <strain evidence="3">JCM 17979</strain>
    </source>
</reference>
<accession>A0ABP9C609</accession>
<sequence>MSEHSTPTGGSTYIERAYGLHGPDDARALYDEWAKDYDHDLADASQGYVAPGLAADTVVREAGPDVTVLDAGCGTGLVGAELARRGVRVIDGVDVSPGMLEQARATGAYRSLEPVDLTRALPMDGDAYDVVVCVGTLTHGHVGPAALAEFVRVTRPEGWVVATVLDDVWESGGFRAEVDRLVDAGAAQLVSADLTPYRAGVGVEARMLVLTAR</sequence>
<dbReference type="EMBL" id="BAABHO010000050">
    <property type="protein sequence ID" value="GAA4805343.1"/>
    <property type="molecule type" value="Genomic_DNA"/>
</dbReference>
<dbReference type="SUPFAM" id="SSF53335">
    <property type="entry name" value="S-adenosyl-L-methionine-dependent methyltransferases"/>
    <property type="match status" value="1"/>
</dbReference>
<evidence type="ECO:0000313" key="2">
    <source>
        <dbReference type="EMBL" id="GAA4805343.1"/>
    </source>
</evidence>
<evidence type="ECO:0000313" key="3">
    <source>
        <dbReference type="Proteomes" id="UP001500928"/>
    </source>
</evidence>
<gene>
    <name evidence="2" type="ORF">GCM10023200_48440</name>
</gene>
<dbReference type="Pfam" id="PF13649">
    <property type="entry name" value="Methyltransf_25"/>
    <property type="match status" value="1"/>
</dbReference>